<evidence type="ECO:0000313" key="2">
    <source>
        <dbReference type="EMBL" id="EFX61094.1"/>
    </source>
</evidence>
<evidence type="ECO:0000256" key="1">
    <source>
        <dbReference type="SAM" id="MobiDB-lite"/>
    </source>
</evidence>
<dbReference type="AlphaFoldDB" id="E9I4I6"/>
<accession>E9I4I6</accession>
<dbReference type="Proteomes" id="UP000000305">
    <property type="component" value="Unassembled WGS sequence"/>
</dbReference>
<dbReference type="InParanoid" id="E9I4I6"/>
<dbReference type="EMBL" id="GL735056">
    <property type="protein sequence ID" value="EFX61094.1"/>
    <property type="molecule type" value="Genomic_DNA"/>
</dbReference>
<evidence type="ECO:0000313" key="3">
    <source>
        <dbReference type="Proteomes" id="UP000000305"/>
    </source>
</evidence>
<gene>
    <name evidence="2" type="ORF">DAPPUDRAFT_340651</name>
</gene>
<name>E9I4I6_DAPPU</name>
<feature type="compositionally biased region" description="Polar residues" evidence="1">
    <location>
        <begin position="1"/>
        <end position="13"/>
    </location>
</feature>
<protein>
    <submittedName>
        <fullName evidence="2">Uncharacterized protein</fullName>
    </submittedName>
</protein>
<dbReference type="HOGENOM" id="CLU_2906333_0_0_1"/>
<reference evidence="2 3" key="1">
    <citation type="journal article" date="2011" name="Science">
        <title>The ecoresponsive genome of Daphnia pulex.</title>
        <authorList>
            <person name="Colbourne J.K."/>
            <person name="Pfrender M.E."/>
            <person name="Gilbert D."/>
            <person name="Thomas W.K."/>
            <person name="Tucker A."/>
            <person name="Oakley T.H."/>
            <person name="Tokishita S."/>
            <person name="Aerts A."/>
            <person name="Arnold G.J."/>
            <person name="Basu M.K."/>
            <person name="Bauer D.J."/>
            <person name="Caceres C.E."/>
            <person name="Carmel L."/>
            <person name="Casola C."/>
            <person name="Choi J.H."/>
            <person name="Detter J.C."/>
            <person name="Dong Q."/>
            <person name="Dusheyko S."/>
            <person name="Eads B.D."/>
            <person name="Frohlich T."/>
            <person name="Geiler-Samerotte K.A."/>
            <person name="Gerlach D."/>
            <person name="Hatcher P."/>
            <person name="Jogdeo S."/>
            <person name="Krijgsveld J."/>
            <person name="Kriventseva E.V."/>
            <person name="Kultz D."/>
            <person name="Laforsch C."/>
            <person name="Lindquist E."/>
            <person name="Lopez J."/>
            <person name="Manak J.R."/>
            <person name="Muller J."/>
            <person name="Pangilinan J."/>
            <person name="Patwardhan R.P."/>
            <person name="Pitluck S."/>
            <person name="Pritham E.J."/>
            <person name="Rechtsteiner A."/>
            <person name="Rho M."/>
            <person name="Rogozin I.B."/>
            <person name="Sakarya O."/>
            <person name="Salamov A."/>
            <person name="Schaack S."/>
            <person name="Shapiro H."/>
            <person name="Shiga Y."/>
            <person name="Skalitzky C."/>
            <person name="Smith Z."/>
            <person name="Souvorov A."/>
            <person name="Sung W."/>
            <person name="Tang Z."/>
            <person name="Tsuchiya D."/>
            <person name="Tu H."/>
            <person name="Vos H."/>
            <person name="Wang M."/>
            <person name="Wolf Y.I."/>
            <person name="Yamagata H."/>
            <person name="Yamada T."/>
            <person name="Ye Y."/>
            <person name="Shaw J.R."/>
            <person name="Andrews J."/>
            <person name="Crease T.J."/>
            <person name="Tang H."/>
            <person name="Lucas S.M."/>
            <person name="Robertson H.M."/>
            <person name="Bork P."/>
            <person name="Koonin E.V."/>
            <person name="Zdobnov E.M."/>
            <person name="Grigoriev I.V."/>
            <person name="Lynch M."/>
            <person name="Boore J.L."/>
        </authorList>
    </citation>
    <scope>NUCLEOTIDE SEQUENCE [LARGE SCALE GENOMIC DNA]</scope>
</reference>
<keyword evidence="3" id="KW-1185">Reference proteome</keyword>
<sequence length="62" mass="6828">MNHSSADSAQVARSENKDGGDLQRLISSCKGMDALASSDNWLTSTLSHWIEERSDSEKCSKR</sequence>
<proteinExistence type="predicted"/>
<dbReference type="KEGG" id="dpx:DAPPUDRAFT_340651"/>
<organism evidence="2 3">
    <name type="scientific">Daphnia pulex</name>
    <name type="common">Water flea</name>
    <dbReference type="NCBI Taxonomy" id="6669"/>
    <lineage>
        <taxon>Eukaryota</taxon>
        <taxon>Metazoa</taxon>
        <taxon>Ecdysozoa</taxon>
        <taxon>Arthropoda</taxon>
        <taxon>Crustacea</taxon>
        <taxon>Branchiopoda</taxon>
        <taxon>Diplostraca</taxon>
        <taxon>Cladocera</taxon>
        <taxon>Anomopoda</taxon>
        <taxon>Daphniidae</taxon>
        <taxon>Daphnia</taxon>
    </lineage>
</organism>
<feature type="region of interest" description="Disordered" evidence="1">
    <location>
        <begin position="1"/>
        <end position="23"/>
    </location>
</feature>